<feature type="region of interest" description="Disordered" evidence="1">
    <location>
        <begin position="36"/>
        <end position="65"/>
    </location>
</feature>
<dbReference type="GeneID" id="5004210"/>
<sequence>MILREAVERAKASCEEEGTASASCVTAWEEVAEVRDAASRAGVRTRGEGEDLDLNARGKTTKAEEAAKRAKAKEMRERLAKDPLMGSLPCRGLGECTVAEGTLEARGRLMAREEDGDAATSGEADPSAARRSAVEAAVARAIELCASGATREACAIAWEEVEELTSWGGGRREGD</sequence>
<dbReference type="EMBL" id="CP000590">
    <property type="protein sequence ID" value="ABO98363.1"/>
    <property type="molecule type" value="Genomic_DNA"/>
</dbReference>
<dbReference type="Gramene" id="ABO98363">
    <property type="protein sequence ID" value="ABO98363"/>
    <property type="gene ID" value="OSTLU_16972"/>
</dbReference>
<proteinExistence type="predicted"/>
<evidence type="ECO:0008006" key="4">
    <source>
        <dbReference type="Google" id="ProtNLM"/>
    </source>
</evidence>
<dbReference type="KEGG" id="olu:OSTLU_16972"/>
<gene>
    <name evidence="2" type="ORF">OSTLU_16972</name>
</gene>
<organism evidence="2 3">
    <name type="scientific">Ostreococcus lucimarinus (strain CCE9901)</name>
    <dbReference type="NCBI Taxonomy" id="436017"/>
    <lineage>
        <taxon>Eukaryota</taxon>
        <taxon>Viridiplantae</taxon>
        <taxon>Chlorophyta</taxon>
        <taxon>Mamiellophyceae</taxon>
        <taxon>Mamiellales</taxon>
        <taxon>Bathycoccaceae</taxon>
        <taxon>Ostreococcus</taxon>
    </lineage>
</organism>
<dbReference type="Pfam" id="PF02672">
    <property type="entry name" value="CP12"/>
    <property type="match status" value="2"/>
</dbReference>
<dbReference type="OrthoDB" id="498518at2759"/>
<accession>A4S3C5</accession>
<dbReference type="HOGENOM" id="CLU_1535042_0_0_1"/>
<evidence type="ECO:0000256" key="1">
    <source>
        <dbReference type="SAM" id="MobiDB-lite"/>
    </source>
</evidence>
<name>A4S3C5_OSTLU</name>
<evidence type="ECO:0000313" key="3">
    <source>
        <dbReference type="Proteomes" id="UP000001568"/>
    </source>
</evidence>
<dbReference type="AlphaFoldDB" id="A4S3C5"/>
<keyword evidence="3" id="KW-1185">Reference proteome</keyword>
<dbReference type="RefSeq" id="XP_001420070.1">
    <property type="nucleotide sequence ID" value="XM_001420033.1"/>
</dbReference>
<dbReference type="Proteomes" id="UP000001568">
    <property type="component" value="Chromosome 10"/>
</dbReference>
<protein>
    <recommendedName>
        <fullName evidence="4">CP12 domain-containing protein</fullName>
    </recommendedName>
</protein>
<evidence type="ECO:0000313" key="2">
    <source>
        <dbReference type="EMBL" id="ABO98363.1"/>
    </source>
</evidence>
<reference evidence="2 3" key="1">
    <citation type="journal article" date="2007" name="Proc. Natl. Acad. Sci. U.S.A.">
        <title>The tiny eukaryote Ostreococcus provides genomic insights into the paradox of plankton speciation.</title>
        <authorList>
            <person name="Palenik B."/>
            <person name="Grimwood J."/>
            <person name="Aerts A."/>
            <person name="Rouze P."/>
            <person name="Salamov A."/>
            <person name="Putnam N."/>
            <person name="Dupont C."/>
            <person name="Jorgensen R."/>
            <person name="Derelle E."/>
            <person name="Rombauts S."/>
            <person name="Zhou K."/>
            <person name="Otillar R."/>
            <person name="Merchant S.S."/>
            <person name="Podell S."/>
            <person name="Gaasterland T."/>
            <person name="Napoli C."/>
            <person name="Gendler K."/>
            <person name="Manuell A."/>
            <person name="Tai V."/>
            <person name="Vallon O."/>
            <person name="Piganeau G."/>
            <person name="Jancek S."/>
            <person name="Heijde M."/>
            <person name="Jabbari K."/>
            <person name="Bowler C."/>
            <person name="Lohr M."/>
            <person name="Robbens S."/>
            <person name="Werner G."/>
            <person name="Dubchak I."/>
            <person name="Pazour G.J."/>
            <person name="Ren Q."/>
            <person name="Paulsen I."/>
            <person name="Delwiche C."/>
            <person name="Schmutz J."/>
            <person name="Rokhsar D."/>
            <person name="Van de Peer Y."/>
            <person name="Moreau H."/>
            <person name="Grigoriev I.V."/>
        </authorList>
    </citation>
    <scope>NUCLEOTIDE SEQUENCE [LARGE SCALE GENOMIC DNA]</scope>
    <source>
        <strain evidence="2 3">CCE9901</strain>
    </source>
</reference>